<protein>
    <recommendedName>
        <fullName evidence="3">Aldose 1-epimerase</fullName>
    </recommendedName>
</protein>
<accession>A0ABU9BIE4</accession>
<gene>
    <name evidence="1" type="ORF">AACH11_20920</name>
</gene>
<dbReference type="InterPro" id="IPR011013">
    <property type="entry name" value="Gal_mutarotase_sf_dom"/>
</dbReference>
<comment type="caution">
    <text evidence="1">The sequence shown here is derived from an EMBL/GenBank/DDBJ whole genome shotgun (WGS) entry which is preliminary data.</text>
</comment>
<organism evidence="1 2">
    <name type="scientific">Pseudaquabacterium rugosum</name>
    <dbReference type="NCBI Taxonomy" id="2984194"/>
    <lineage>
        <taxon>Bacteria</taxon>
        <taxon>Pseudomonadati</taxon>
        <taxon>Pseudomonadota</taxon>
        <taxon>Betaproteobacteria</taxon>
        <taxon>Burkholderiales</taxon>
        <taxon>Sphaerotilaceae</taxon>
        <taxon>Pseudaquabacterium</taxon>
    </lineage>
</organism>
<dbReference type="Pfam" id="PF01263">
    <property type="entry name" value="Aldose_epim"/>
    <property type="match status" value="1"/>
</dbReference>
<dbReference type="SUPFAM" id="SSF74650">
    <property type="entry name" value="Galactose mutarotase-like"/>
    <property type="match status" value="1"/>
</dbReference>
<dbReference type="Proteomes" id="UP001368500">
    <property type="component" value="Unassembled WGS sequence"/>
</dbReference>
<dbReference type="RefSeq" id="WP_341376216.1">
    <property type="nucleotide sequence ID" value="NZ_JBBUTF010000024.1"/>
</dbReference>
<evidence type="ECO:0000313" key="2">
    <source>
        <dbReference type="Proteomes" id="UP001368500"/>
    </source>
</evidence>
<name>A0ABU9BIE4_9BURK</name>
<evidence type="ECO:0000313" key="1">
    <source>
        <dbReference type="EMBL" id="MEK8028430.1"/>
    </source>
</evidence>
<dbReference type="InterPro" id="IPR008183">
    <property type="entry name" value="Aldose_1/G6P_1-epimerase"/>
</dbReference>
<dbReference type="EMBL" id="JBBUTF010000024">
    <property type="protein sequence ID" value="MEK8028430.1"/>
    <property type="molecule type" value="Genomic_DNA"/>
</dbReference>
<proteinExistence type="predicted"/>
<reference evidence="1 2" key="1">
    <citation type="submission" date="2024-04" db="EMBL/GenBank/DDBJ databases">
        <title>Novel species of the genus Ideonella isolated from streams.</title>
        <authorList>
            <person name="Lu H."/>
        </authorList>
    </citation>
    <scope>NUCLEOTIDE SEQUENCE [LARGE SCALE GENOMIC DNA]</scope>
    <source>
        <strain evidence="1 2">BYS139W</strain>
    </source>
</reference>
<sequence>MSAGPYTLGPDALLTLRAGHAQAWLSPTLGGRLLACRLPVGSGPEAPVRDVLKPYPASRTDLDLAIDEWGRGGIYPLIPYNGRLRGAQIRHAGRTWPLVPHTGSPHTLHGLTQRRAWTVTVQTADQVVLSHRHTPDEHWPWAFEATQVIRLVGDRLTIDIRLCNTDARPAPAGIGLHPYLPLGPRPRLHLQASPPWPFDTDYLSESAGPDDATPAAIDIGPATLAAGEVTRFHADWDGTAWLLDEAAGAEGPALLLQATGDLRALVLHKPDGAGHVCVEPVSHLPDAFNLPASTARALGARVLAPGEQLAGGLCLTWAHPQGGITSADDRAISVF</sequence>
<evidence type="ECO:0008006" key="3">
    <source>
        <dbReference type="Google" id="ProtNLM"/>
    </source>
</evidence>
<dbReference type="Gene3D" id="2.70.98.10">
    <property type="match status" value="1"/>
</dbReference>
<keyword evidence="2" id="KW-1185">Reference proteome</keyword>
<dbReference type="InterPro" id="IPR014718">
    <property type="entry name" value="GH-type_carb-bd"/>
</dbReference>